<feature type="transmembrane region" description="Helical" evidence="8">
    <location>
        <begin position="85"/>
        <end position="109"/>
    </location>
</feature>
<keyword evidence="3" id="KW-0378">Hydrolase</keyword>
<feature type="transmembrane region" description="Helical" evidence="8">
    <location>
        <begin position="53"/>
        <end position="73"/>
    </location>
</feature>
<keyword evidence="2 8" id="KW-0812">Transmembrane</keyword>
<feature type="transmembrane region" description="Helical" evidence="8">
    <location>
        <begin position="165"/>
        <end position="187"/>
    </location>
</feature>
<evidence type="ECO:0000256" key="2">
    <source>
        <dbReference type="ARBA" id="ARBA00022692"/>
    </source>
</evidence>
<keyword evidence="10" id="KW-1185">Reference proteome</keyword>
<evidence type="ECO:0000256" key="5">
    <source>
        <dbReference type="ARBA" id="ARBA00022989"/>
    </source>
</evidence>
<dbReference type="InterPro" id="IPR019388">
    <property type="entry name" value="FIT"/>
</dbReference>
<keyword evidence="6" id="KW-0443">Lipid metabolism</keyword>
<evidence type="ECO:0000256" key="7">
    <source>
        <dbReference type="ARBA" id="ARBA00023136"/>
    </source>
</evidence>
<feature type="transmembrane region" description="Helical" evidence="8">
    <location>
        <begin position="12"/>
        <end position="33"/>
    </location>
</feature>
<dbReference type="GO" id="GO:0008654">
    <property type="term" value="P:phospholipid biosynthetic process"/>
    <property type="evidence" value="ECO:0007669"/>
    <property type="project" value="TreeGrafter"/>
</dbReference>
<dbReference type="GO" id="GO:0019915">
    <property type="term" value="P:lipid storage"/>
    <property type="evidence" value="ECO:0007669"/>
    <property type="project" value="InterPro"/>
</dbReference>
<dbReference type="GO" id="GO:0005789">
    <property type="term" value="C:endoplasmic reticulum membrane"/>
    <property type="evidence" value="ECO:0007669"/>
    <property type="project" value="UniProtKB-SubCell"/>
</dbReference>
<evidence type="ECO:0000256" key="6">
    <source>
        <dbReference type="ARBA" id="ARBA00023098"/>
    </source>
</evidence>
<comment type="subcellular location">
    <subcellularLocation>
        <location evidence="1">Endoplasmic reticulum membrane</location>
        <topology evidence="1">Multi-pass membrane protein</topology>
    </subcellularLocation>
</comment>
<dbReference type="VEuPathDB" id="FungiDB:SCODWIG_02507"/>
<feature type="transmembrane region" description="Helical" evidence="8">
    <location>
        <begin position="239"/>
        <end position="256"/>
    </location>
</feature>
<protein>
    <recommendedName>
        <fullName evidence="11">FIT family protein YFT2</fullName>
    </recommendedName>
</protein>
<evidence type="ECO:0000256" key="8">
    <source>
        <dbReference type="SAM" id="Phobius"/>
    </source>
</evidence>
<organism evidence="9 10">
    <name type="scientific">Saccharomycodes ludwigii</name>
    <dbReference type="NCBI Taxonomy" id="36035"/>
    <lineage>
        <taxon>Eukaryota</taxon>
        <taxon>Fungi</taxon>
        <taxon>Dikarya</taxon>
        <taxon>Ascomycota</taxon>
        <taxon>Saccharomycotina</taxon>
        <taxon>Saccharomycetes</taxon>
        <taxon>Saccharomycodales</taxon>
        <taxon>Saccharomycodaceae</taxon>
        <taxon>Saccharomycodes</taxon>
    </lineage>
</organism>
<evidence type="ECO:0000256" key="3">
    <source>
        <dbReference type="ARBA" id="ARBA00022801"/>
    </source>
</evidence>
<sequence length="288" mass="33381">MRRNNSANNNLFTVFTLILCPITLLLGNILSYFDIHVALSSVQDMKHSIINVYFTKLGWFWTSLVGWWCIIRYKVIRPGTAPSTLNYDIFMYISMTVFWYICSQSLIFIDSSLIDLIFKLTGGKCIIDTSNNSKDSVNNTTIYNSIACKRNGGDWIGGHDTSGHIFLTTLMLMFLLSEFNVFGVKAIKQMHFKRILRKLKSIFFQINFIKYGWKTPLVFCVSFLGFVKDLLNWLVLENPIILLVFFCLLWWWNFLVTAIEFHTILEQYSGLILGYSFSVVLFYITGLI</sequence>
<dbReference type="GO" id="GO:0034389">
    <property type="term" value="P:lipid droplet organization"/>
    <property type="evidence" value="ECO:0007669"/>
    <property type="project" value="TreeGrafter"/>
</dbReference>
<dbReference type="PANTHER" id="PTHR23129:SF0">
    <property type="entry name" value="ACYL-COENZYME A DIPHOSPHATASE FITM2"/>
    <property type="match status" value="1"/>
</dbReference>
<evidence type="ECO:0000313" key="9">
    <source>
        <dbReference type="EMBL" id="SSD60746.1"/>
    </source>
</evidence>
<dbReference type="AlphaFoldDB" id="A0A376B7S4"/>
<name>A0A376B7S4_9ASCO</name>
<feature type="transmembrane region" description="Helical" evidence="8">
    <location>
        <begin position="268"/>
        <end position="286"/>
    </location>
</feature>
<reference evidence="10" key="1">
    <citation type="submission" date="2018-06" db="EMBL/GenBank/DDBJ databases">
        <authorList>
            <person name="Guldener U."/>
        </authorList>
    </citation>
    <scope>NUCLEOTIDE SEQUENCE [LARGE SCALE GENOMIC DNA]</scope>
    <source>
        <strain evidence="10">UTAD17</strain>
    </source>
</reference>
<evidence type="ECO:0008006" key="11">
    <source>
        <dbReference type="Google" id="ProtNLM"/>
    </source>
</evidence>
<dbReference type="EMBL" id="UFAJ01000440">
    <property type="protein sequence ID" value="SSD60746.1"/>
    <property type="molecule type" value="Genomic_DNA"/>
</dbReference>
<keyword evidence="7 8" id="KW-0472">Membrane</keyword>
<feature type="transmembrane region" description="Helical" evidence="8">
    <location>
        <begin position="208"/>
        <end position="227"/>
    </location>
</feature>
<accession>A0A376B7S4</accession>
<dbReference type="PANTHER" id="PTHR23129">
    <property type="entry name" value="ACYL-COENZYME A DIPHOSPHATASE FITM2"/>
    <property type="match status" value="1"/>
</dbReference>
<evidence type="ECO:0000256" key="4">
    <source>
        <dbReference type="ARBA" id="ARBA00022824"/>
    </source>
</evidence>
<evidence type="ECO:0000313" key="10">
    <source>
        <dbReference type="Proteomes" id="UP000262825"/>
    </source>
</evidence>
<proteinExistence type="predicted"/>
<keyword evidence="5 8" id="KW-1133">Transmembrane helix</keyword>
<dbReference type="GO" id="GO:0010945">
    <property type="term" value="F:coenzyme A diphosphatase activity"/>
    <property type="evidence" value="ECO:0007669"/>
    <property type="project" value="InterPro"/>
</dbReference>
<gene>
    <name evidence="9" type="ORF">SCODWIG_02507</name>
</gene>
<evidence type="ECO:0000256" key="1">
    <source>
        <dbReference type="ARBA" id="ARBA00004477"/>
    </source>
</evidence>
<keyword evidence="4" id="KW-0256">Endoplasmic reticulum</keyword>
<dbReference type="Proteomes" id="UP000262825">
    <property type="component" value="Unassembled WGS sequence"/>
</dbReference>
<dbReference type="Pfam" id="PF10261">
    <property type="entry name" value="FIT"/>
    <property type="match status" value="1"/>
</dbReference>